<gene>
    <name evidence="1" type="ORF">KC19_VG025200</name>
</gene>
<dbReference type="Proteomes" id="UP000822688">
    <property type="component" value="Chromosome V"/>
</dbReference>
<organism evidence="1 2">
    <name type="scientific">Ceratodon purpureus</name>
    <name type="common">Fire moss</name>
    <name type="synonym">Dicranum purpureum</name>
    <dbReference type="NCBI Taxonomy" id="3225"/>
    <lineage>
        <taxon>Eukaryota</taxon>
        <taxon>Viridiplantae</taxon>
        <taxon>Streptophyta</taxon>
        <taxon>Embryophyta</taxon>
        <taxon>Bryophyta</taxon>
        <taxon>Bryophytina</taxon>
        <taxon>Bryopsida</taxon>
        <taxon>Dicranidae</taxon>
        <taxon>Pseudoditrichales</taxon>
        <taxon>Ditrichaceae</taxon>
        <taxon>Ceratodon</taxon>
    </lineage>
</organism>
<keyword evidence="2" id="KW-1185">Reference proteome</keyword>
<comment type="caution">
    <text evidence="1">The sequence shown here is derived from an EMBL/GenBank/DDBJ whole genome shotgun (WGS) entry which is preliminary data.</text>
</comment>
<dbReference type="AlphaFoldDB" id="A0A8T0HLH9"/>
<evidence type="ECO:0000313" key="2">
    <source>
        <dbReference type="Proteomes" id="UP000822688"/>
    </source>
</evidence>
<protein>
    <submittedName>
        <fullName evidence="1">Uncharacterized protein</fullName>
    </submittedName>
</protein>
<sequence length="72" mass="8372">MRVMNGTAFNTFSCQIMELYLIPPFLHFIDFAHSQHYKTKLTQWIFLKFPIFGPTCNGPENLLTASIKNLHP</sequence>
<dbReference type="EMBL" id="CM026426">
    <property type="protein sequence ID" value="KAG0571593.1"/>
    <property type="molecule type" value="Genomic_DNA"/>
</dbReference>
<evidence type="ECO:0000313" key="1">
    <source>
        <dbReference type="EMBL" id="KAG0571593.1"/>
    </source>
</evidence>
<name>A0A8T0HLH9_CERPU</name>
<accession>A0A8T0HLH9</accession>
<reference evidence="1" key="1">
    <citation type="submission" date="2020-06" db="EMBL/GenBank/DDBJ databases">
        <title>WGS assembly of Ceratodon purpureus strain R40.</title>
        <authorList>
            <person name="Carey S.B."/>
            <person name="Jenkins J."/>
            <person name="Shu S."/>
            <person name="Lovell J.T."/>
            <person name="Sreedasyam A."/>
            <person name="Maumus F."/>
            <person name="Tiley G.P."/>
            <person name="Fernandez-Pozo N."/>
            <person name="Barry K."/>
            <person name="Chen C."/>
            <person name="Wang M."/>
            <person name="Lipzen A."/>
            <person name="Daum C."/>
            <person name="Saski C.A."/>
            <person name="Payton A.C."/>
            <person name="Mcbreen J.C."/>
            <person name="Conrad R.E."/>
            <person name="Kollar L.M."/>
            <person name="Olsson S."/>
            <person name="Huttunen S."/>
            <person name="Landis J.B."/>
            <person name="Wickett N.J."/>
            <person name="Johnson M.G."/>
            <person name="Rensing S.A."/>
            <person name="Grimwood J."/>
            <person name="Schmutz J."/>
            <person name="Mcdaniel S.F."/>
        </authorList>
    </citation>
    <scope>NUCLEOTIDE SEQUENCE</scope>
    <source>
        <strain evidence="1">R40</strain>
    </source>
</reference>
<proteinExistence type="predicted"/>